<feature type="transmembrane region" description="Helical" evidence="1">
    <location>
        <begin position="41"/>
        <end position="62"/>
    </location>
</feature>
<proteinExistence type="predicted"/>
<reference evidence="2 3" key="1">
    <citation type="submission" date="2018-11" db="EMBL/GenBank/DDBJ databases">
        <authorList>
            <person name="Li F."/>
        </authorList>
    </citation>
    <scope>NUCLEOTIDE SEQUENCE [LARGE SCALE GENOMIC DNA]</scope>
    <source>
        <strain evidence="2 3">Gsoil 818</strain>
    </source>
</reference>
<evidence type="ECO:0008006" key="4">
    <source>
        <dbReference type="Google" id="ProtNLM"/>
    </source>
</evidence>
<organism evidence="2 3">
    <name type="scientific">Nocardioides pocheonensis</name>
    <dbReference type="NCBI Taxonomy" id="661485"/>
    <lineage>
        <taxon>Bacteria</taxon>
        <taxon>Bacillati</taxon>
        <taxon>Actinomycetota</taxon>
        <taxon>Actinomycetes</taxon>
        <taxon>Propionibacteriales</taxon>
        <taxon>Nocardioidaceae</taxon>
        <taxon>Nocardioides</taxon>
    </lineage>
</organism>
<comment type="caution">
    <text evidence="2">The sequence shown here is derived from an EMBL/GenBank/DDBJ whole genome shotgun (WGS) entry which is preliminary data.</text>
</comment>
<keyword evidence="1" id="KW-1133">Transmembrane helix</keyword>
<dbReference type="Proteomes" id="UP000279994">
    <property type="component" value="Unassembled WGS sequence"/>
</dbReference>
<dbReference type="AlphaFoldDB" id="A0A3N0H008"/>
<dbReference type="RefSeq" id="WP_123220878.1">
    <property type="nucleotide sequence ID" value="NZ_RJSF01000002.1"/>
</dbReference>
<evidence type="ECO:0000256" key="1">
    <source>
        <dbReference type="SAM" id="Phobius"/>
    </source>
</evidence>
<keyword evidence="1" id="KW-0812">Transmembrane</keyword>
<keyword evidence="1" id="KW-0472">Membrane</keyword>
<sequence length="307" mass="33286">MIDELVRDARPDVTAPDPTVVLRARRALLRKALVRRARRRFAVRTAIGLSAAAVIVAATVVAQTPDHGASAAAAAILENSADALEAGRPPLPGQYVYRKEVTLSWDYGPSPTDPSQEDTAPRTSPVLVETWVPTDPDKPLIQRTQDSTNPVSWAVVDQSANANDSIYRDRPKGAAMLDALRELARRSGSDFTDDLSAVWSAAFWLLSDPQSPDAVNAEVLRAVARVDGVKVVDEHAEIDGRTGVALGIDERYAVDFVFDPADGAFLGMRGHPAHTKNWVGPDEPIWTTTFESRVVSSAPRPPDDLRQ</sequence>
<name>A0A3N0H008_9ACTN</name>
<dbReference type="OrthoDB" id="3387554at2"/>
<accession>A0A3N0H008</accession>
<evidence type="ECO:0000313" key="2">
    <source>
        <dbReference type="EMBL" id="RNM17740.1"/>
    </source>
</evidence>
<protein>
    <recommendedName>
        <fullName evidence="4">CU044_5270 family protein</fullName>
    </recommendedName>
</protein>
<evidence type="ECO:0000313" key="3">
    <source>
        <dbReference type="Proteomes" id="UP000279994"/>
    </source>
</evidence>
<keyword evidence="3" id="KW-1185">Reference proteome</keyword>
<dbReference type="EMBL" id="RJSF01000002">
    <property type="protein sequence ID" value="RNM17740.1"/>
    <property type="molecule type" value="Genomic_DNA"/>
</dbReference>
<gene>
    <name evidence="2" type="ORF">EFL26_00260</name>
</gene>